<dbReference type="InterPro" id="IPR013785">
    <property type="entry name" value="Aldolase_TIM"/>
</dbReference>
<evidence type="ECO:0000256" key="6">
    <source>
        <dbReference type="ARBA" id="ARBA00022723"/>
    </source>
</evidence>
<dbReference type="SFLD" id="SFLDS00029">
    <property type="entry name" value="Radical_SAM"/>
    <property type="match status" value="1"/>
</dbReference>
<keyword evidence="5" id="KW-0949">S-adenosyl-L-methionine</keyword>
<reference evidence="12" key="3">
    <citation type="submission" date="2018-04" db="EMBL/GenBank/DDBJ databases">
        <authorList>
            <person name="Sheh A."/>
            <person name="Shen Z."/>
            <person name="Mannion A.J."/>
            <person name="Fox J.G."/>
        </authorList>
    </citation>
    <scope>NUCLEOTIDE SEQUENCE</scope>
    <source>
        <strain evidence="12">MIT 97-6194</strain>
    </source>
</reference>
<evidence type="ECO:0000313" key="14">
    <source>
        <dbReference type="Proteomes" id="UP000477070"/>
    </source>
</evidence>
<evidence type="ECO:0000256" key="2">
    <source>
        <dbReference type="ARBA" id="ARBA00006100"/>
    </source>
</evidence>
<dbReference type="PANTHER" id="PTHR13932">
    <property type="entry name" value="COPROPORPHYRINIGEN III OXIDASE"/>
    <property type="match status" value="1"/>
</dbReference>
<accession>A0A347W368</accession>
<evidence type="ECO:0000259" key="10">
    <source>
        <dbReference type="PROSITE" id="PS51918"/>
    </source>
</evidence>
<comment type="caution">
    <text evidence="12">The sequence shown here is derived from an EMBL/GenBank/DDBJ whole genome shotgun (WGS) entry which is preliminary data.</text>
</comment>
<feature type="domain" description="Radical SAM core" evidence="10">
    <location>
        <begin position="1"/>
        <end position="231"/>
    </location>
</feature>
<dbReference type="SFLD" id="SFLDG01065">
    <property type="entry name" value="anaerobic_coproporphyrinogen-I"/>
    <property type="match status" value="1"/>
</dbReference>
<dbReference type="GO" id="GO:0004109">
    <property type="term" value="F:coproporphyrinogen oxidase activity"/>
    <property type="evidence" value="ECO:0007669"/>
    <property type="project" value="InterPro"/>
</dbReference>
<evidence type="ECO:0000256" key="1">
    <source>
        <dbReference type="ARBA" id="ARBA00001966"/>
    </source>
</evidence>
<reference evidence="12 13" key="2">
    <citation type="journal article" date="2016" name="Infect. Immun.">
        <title>Helicobacter saguini, a Novel Helicobacter Isolated from Cotton-Top Tamarins with Ulcerative Colitis, Has Proinflammatory Properties and Induces Typhlocolitis and Dysplasia in Gnotobiotic IL-10-/- Mice.</title>
        <authorList>
            <person name="Shen Z."/>
            <person name="Mannion A."/>
            <person name="Whary M.T."/>
            <person name="Muthupalani S."/>
            <person name="Sheh A."/>
            <person name="Feng Y."/>
            <person name="Gong G."/>
            <person name="Vandamme P."/>
            <person name="Holcombe H.R."/>
            <person name="Paster B.J."/>
            <person name="Fox J.G."/>
        </authorList>
    </citation>
    <scope>NUCLEOTIDE SEQUENCE [LARGE SCALE GENOMIC DNA]</scope>
    <source>
        <strain evidence="12 13">MIT 97-6194</strain>
    </source>
</reference>
<dbReference type="PANTHER" id="PTHR13932:SF5">
    <property type="entry name" value="RADICAL S-ADENOSYL METHIONINE DOMAIN-CONTAINING PROTEIN 1, MITOCHONDRIAL"/>
    <property type="match status" value="1"/>
</dbReference>
<evidence type="ECO:0000256" key="5">
    <source>
        <dbReference type="ARBA" id="ARBA00022691"/>
    </source>
</evidence>
<comment type="cofactor">
    <cofactor evidence="1">
        <name>[4Fe-4S] cluster</name>
        <dbReference type="ChEBI" id="CHEBI:49883"/>
    </cofactor>
</comment>
<evidence type="ECO:0000313" key="11">
    <source>
        <dbReference type="EMBL" id="MWV69317.1"/>
    </source>
</evidence>
<evidence type="ECO:0000256" key="8">
    <source>
        <dbReference type="ARBA" id="ARBA00023014"/>
    </source>
</evidence>
<dbReference type="EMBL" id="JRMP02000004">
    <property type="protein sequence ID" value="TLD94979.1"/>
    <property type="molecule type" value="Genomic_DNA"/>
</dbReference>
<evidence type="ECO:0000256" key="3">
    <source>
        <dbReference type="ARBA" id="ARBA00017228"/>
    </source>
</evidence>
<proteinExistence type="inferred from homology"/>
<dbReference type="GO" id="GO:0046872">
    <property type="term" value="F:metal ion binding"/>
    <property type="evidence" value="ECO:0007669"/>
    <property type="project" value="UniProtKB-KW"/>
</dbReference>
<dbReference type="SUPFAM" id="SSF102114">
    <property type="entry name" value="Radical SAM enzymes"/>
    <property type="match status" value="2"/>
</dbReference>
<evidence type="ECO:0000256" key="4">
    <source>
        <dbReference type="ARBA" id="ARBA00022617"/>
    </source>
</evidence>
<reference evidence="11 14" key="4">
    <citation type="submission" date="2019-12" db="EMBL/GenBank/DDBJ databases">
        <title>Multi-Generational Helicobacter saguini Isolates.</title>
        <authorList>
            <person name="Mannion A."/>
            <person name="Shen Z."/>
            <person name="Fox J.G."/>
        </authorList>
    </citation>
    <scope>NUCLEOTIDE SEQUENCE [LARGE SCALE GENOMIC DNA]</scope>
    <source>
        <strain evidence="11">16-048</strain>
        <strain evidence="14">16-048 (F4)</strain>
    </source>
</reference>
<dbReference type="InterPro" id="IPR007197">
    <property type="entry name" value="rSAM"/>
</dbReference>
<name>A0A347W368_9HELI</name>
<dbReference type="Proteomes" id="UP000029714">
    <property type="component" value="Unassembled WGS sequence"/>
</dbReference>
<gene>
    <name evidence="11" type="ORF">DCO61_04650</name>
    <name evidence="12" type="ORF">LS64_003405</name>
</gene>
<dbReference type="GO" id="GO:0005737">
    <property type="term" value="C:cytoplasm"/>
    <property type="evidence" value="ECO:0007669"/>
    <property type="project" value="InterPro"/>
</dbReference>
<dbReference type="GO" id="GO:0051539">
    <property type="term" value="F:4 iron, 4 sulfur cluster binding"/>
    <property type="evidence" value="ECO:0007669"/>
    <property type="project" value="InterPro"/>
</dbReference>
<organism evidence="12 13">
    <name type="scientific">Helicobacter saguini</name>
    <dbReference type="NCBI Taxonomy" id="1548018"/>
    <lineage>
        <taxon>Bacteria</taxon>
        <taxon>Pseudomonadati</taxon>
        <taxon>Campylobacterota</taxon>
        <taxon>Epsilonproteobacteria</taxon>
        <taxon>Campylobacterales</taxon>
        <taxon>Helicobacteraceae</taxon>
        <taxon>Helicobacter</taxon>
    </lineage>
</organism>
<dbReference type="CDD" id="cd01335">
    <property type="entry name" value="Radical_SAM"/>
    <property type="match status" value="1"/>
</dbReference>
<keyword evidence="13" id="KW-1185">Reference proteome</keyword>
<sequence>MLLYIHIPFCDSKCGYCGFFSQVNQNHLIESYFKALEIDLKNQLNFMQNLGKLKKINSVFIGGGTPNMADSKFYKNIFKILESHLAINCEISIESNPNLLTKKWLNDMQNMGLNRLSMGIQSFFSDKLSALERNHNAKDITNALNIARESIENFSIDLIYDCKLDNFSRLENELGKAVKLAPAHISAYSLSLDSNSRFGDSNRVDLLFGNVPQNMLQNIESKAKFTQDSKDFTEDSKIDSKADSKEQNIESFGYFVRDFLHANGFIQYEVSNYSRLKKCEHNLSYWRGDEYLGVGAAAVGRIEGIFESLDSKDSKNLDSKKLDSITLDSINLDSIKNKKQVHSTRYTGLKNIESYIKNPLLKHKEFLSTKDINFESLFLGFRSEVGVNYALCDTKKAQILLQEKLCFKKGEKIYANDYFLGDSLALFV</sequence>
<dbReference type="GO" id="GO:0006779">
    <property type="term" value="P:porphyrin-containing compound biosynthetic process"/>
    <property type="evidence" value="ECO:0007669"/>
    <property type="project" value="InterPro"/>
</dbReference>
<evidence type="ECO:0000256" key="9">
    <source>
        <dbReference type="ARBA" id="ARBA00023186"/>
    </source>
</evidence>
<dbReference type="InterPro" id="IPR034505">
    <property type="entry name" value="Coproporphyrinogen-III_oxidase"/>
</dbReference>
<keyword evidence="6" id="KW-0479">Metal-binding</keyword>
<dbReference type="InterPro" id="IPR058240">
    <property type="entry name" value="rSAM_sf"/>
</dbReference>
<evidence type="ECO:0000256" key="7">
    <source>
        <dbReference type="ARBA" id="ARBA00023004"/>
    </source>
</evidence>
<comment type="similarity">
    <text evidence="2">Belongs to the anaerobic coproporphyrinogen-III oxidase family. HemW subfamily.</text>
</comment>
<keyword evidence="4" id="KW-0349">Heme</keyword>
<dbReference type="OrthoDB" id="9808022at2"/>
<dbReference type="Proteomes" id="UP000477070">
    <property type="component" value="Unassembled WGS sequence"/>
</dbReference>
<evidence type="ECO:0000313" key="12">
    <source>
        <dbReference type="EMBL" id="TLD94979.1"/>
    </source>
</evidence>
<keyword evidence="8" id="KW-0411">Iron-sulfur</keyword>
<dbReference type="PROSITE" id="PS51918">
    <property type="entry name" value="RADICAL_SAM"/>
    <property type="match status" value="1"/>
</dbReference>
<dbReference type="SFLD" id="SFLDF00562">
    <property type="entry name" value="HemN-like__clustered_with_heat"/>
    <property type="match status" value="1"/>
</dbReference>
<dbReference type="InterPro" id="IPR006638">
    <property type="entry name" value="Elp3/MiaA/NifB-like_rSAM"/>
</dbReference>
<keyword evidence="9" id="KW-0143">Chaperone</keyword>
<dbReference type="SMART" id="SM00729">
    <property type="entry name" value="Elp3"/>
    <property type="match status" value="1"/>
</dbReference>
<dbReference type="Gene3D" id="3.20.20.70">
    <property type="entry name" value="Aldolase class I"/>
    <property type="match status" value="1"/>
</dbReference>
<reference evidence="12 13" key="1">
    <citation type="journal article" date="2014" name="Genome Announc.">
        <title>Draft genome sequences of eight enterohepatic helicobacter species isolated from both laboratory and wild rodents.</title>
        <authorList>
            <person name="Sheh A."/>
            <person name="Shen Z."/>
            <person name="Fox J.G."/>
        </authorList>
    </citation>
    <scope>NUCLEOTIDE SEQUENCE [LARGE SCALE GENOMIC DNA]</scope>
    <source>
        <strain evidence="12 13">MIT 97-6194</strain>
    </source>
</reference>
<dbReference type="EMBL" id="QBIU01000001">
    <property type="protein sequence ID" value="MWV69317.1"/>
    <property type="molecule type" value="Genomic_DNA"/>
</dbReference>
<protein>
    <recommendedName>
        <fullName evidence="3">Heme chaperone HemW</fullName>
    </recommendedName>
</protein>
<keyword evidence="7" id="KW-0408">Iron</keyword>
<dbReference type="InterPro" id="IPR004559">
    <property type="entry name" value="HemW-like"/>
</dbReference>
<evidence type="ECO:0000313" key="13">
    <source>
        <dbReference type="Proteomes" id="UP000029714"/>
    </source>
</evidence>
<dbReference type="Pfam" id="PF04055">
    <property type="entry name" value="Radical_SAM"/>
    <property type="match status" value="1"/>
</dbReference>
<dbReference type="AlphaFoldDB" id="A0A347W368"/>